<evidence type="ECO:0000313" key="2">
    <source>
        <dbReference type="EMBL" id="CAA9252992.1"/>
    </source>
</evidence>
<feature type="region of interest" description="Disordered" evidence="1">
    <location>
        <begin position="1"/>
        <end position="243"/>
    </location>
</feature>
<feature type="compositionally biased region" description="Basic residues" evidence="1">
    <location>
        <begin position="167"/>
        <end position="180"/>
    </location>
</feature>
<name>A0A6J4IIV9_9ACTN</name>
<feature type="compositionally biased region" description="Basic residues" evidence="1">
    <location>
        <begin position="1"/>
        <end position="11"/>
    </location>
</feature>
<dbReference type="EMBL" id="CADCTP010000184">
    <property type="protein sequence ID" value="CAA9252992.1"/>
    <property type="molecule type" value="Genomic_DNA"/>
</dbReference>
<accession>A0A6J4IIV9</accession>
<sequence length="243" mass="24414">GAGSRPGRRGPARGAGAPPGAARDRDGDAVADPDRRGGAATGPRLVRAGPARRAVGAGDPGAAGAAGHPGGAGLRVRERDPQRAARPGDAGRVRRAGPHPGRPAVRRGHRPVPAGARRGEPGAGHRAAGPRRPAGHHQRAVLPAGGVLAQPVRQAGRLGGAAGRGVRGARHAGPGRRGRARAAGAAPAGGGLQPGDRHRDRHPHGGPADLRGRGVRPPPGGQPAQQPQAARDRRGRRPARRRL</sequence>
<feature type="non-terminal residue" evidence="2">
    <location>
        <position position="243"/>
    </location>
</feature>
<feature type="compositionally biased region" description="Low complexity" evidence="1">
    <location>
        <begin position="12"/>
        <end position="21"/>
    </location>
</feature>
<feature type="non-terminal residue" evidence="2">
    <location>
        <position position="1"/>
    </location>
</feature>
<evidence type="ECO:0000256" key="1">
    <source>
        <dbReference type="SAM" id="MobiDB-lite"/>
    </source>
</evidence>
<feature type="compositionally biased region" description="Low complexity" evidence="1">
    <location>
        <begin position="42"/>
        <end position="66"/>
    </location>
</feature>
<gene>
    <name evidence="2" type="ORF">AVDCRST_MAG41-1987</name>
</gene>
<feature type="compositionally biased region" description="Basic and acidic residues" evidence="1">
    <location>
        <begin position="22"/>
        <end position="37"/>
    </location>
</feature>
<reference evidence="2" key="1">
    <citation type="submission" date="2020-02" db="EMBL/GenBank/DDBJ databases">
        <authorList>
            <person name="Meier V. D."/>
        </authorList>
    </citation>
    <scope>NUCLEOTIDE SEQUENCE</scope>
    <source>
        <strain evidence="2">AVDCRST_MAG41</strain>
    </source>
</reference>
<organism evidence="2">
    <name type="scientific">uncultured Mycobacteriales bacterium</name>
    <dbReference type="NCBI Taxonomy" id="581187"/>
    <lineage>
        <taxon>Bacteria</taxon>
        <taxon>Bacillati</taxon>
        <taxon>Actinomycetota</taxon>
        <taxon>Actinomycetes</taxon>
        <taxon>Mycobacteriales</taxon>
        <taxon>environmental samples</taxon>
    </lineage>
</organism>
<feature type="compositionally biased region" description="Basic residues" evidence="1">
    <location>
        <begin position="233"/>
        <end position="243"/>
    </location>
</feature>
<dbReference type="AlphaFoldDB" id="A0A6J4IIV9"/>
<proteinExistence type="predicted"/>
<protein>
    <submittedName>
        <fullName evidence="2">Uncharacterized protein</fullName>
    </submittedName>
</protein>
<feature type="compositionally biased region" description="Gly residues" evidence="1">
    <location>
        <begin position="157"/>
        <end position="166"/>
    </location>
</feature>